<dbReference type="InterPro" id="IPR012944">
    <property type="entry name" value="SusD_RagB_dom"/>
</dbReference>
<comment type="similarity">
    <text evidence="2">Belongs to the SusD family.</text>
</comment>
<dbReference type="Pfam" id="PF07980">
    <property type="entry name" value="SusD_RagB"/>
    <property type="match status" value="1"/>
</dbReference>
<organism evidence="8 9">
    <name type="scientific">Candidatus Pseudobacter hemicellulosilyticus</name>
    <dbReference type="NCBI Taxonomy" id="3121375"/>
    <lineage>
        <taxon>Bacteria</taxon>
        <taxon>Pseudomonadati</taxon>
        <taxon>Bacteroidota</taxon>
        <taxon>Chitinophagia</taxon>
        <taxon>Chitinophagales</taxon>
        <taxon>Chitinophagaceae</taxon>
        <taxon>Pseudobacter</taxon>
    </lineage>
</organism>
<accession>A0AAJ5WRN5</accession>
<evidence type="ECO:0000256" key="5">
    <source>
        <dbReference type="ARBA" id="ARBA00023237"/>
    </source>
</evidence>
<dbReference type="Proteomes" id="UP001220610">
    <property type="component" value="Chromosome"/>
</dbReference>
<evidence type="ECO:0000256" key="4">
    <source>
        <dbReference type="ARBA" id="ARBA00023136"/>
    </source>
</evidence>
<protein>
    <submittedName>
        <fullName evidence="8">RagB/SusD family nutrient uptake outer membrane protein</fullName>
    </submittedName>
</protein>
<evidence type="ECO:0000313" key="9">
    <source>
        <dbReference type="Proteomes" id="UP001220610"/>
    </source>
</evidence>
<dbReference type="SUPFAM" id="SSF48452">
    <property type="entry name" value="TPR-like"/>
    <property type="match status" value="1"/>
</dbReference>
<feature type="domain" description="SusD-like N-terminal" evidence="7">
    <location>
        <begin position="92"/>
        <end position="220"/>
    </location>
</feature>
<name>A0AAJ5WRN5_9BACT</name>
<keyword evidence="3" id="KW-0732">Signal</keyword>
<dbReference type="GO" id="GO:0009279">
    <property type="term" value="C:cell outer membrane"/>
    <property type="evidence" value="ECO:0007669"/>
    <property type="project" value="UniProtKB-SubCell"/>
</dbReference>
<gene>
    <name evidence="8" type="ORF">P0Y53_23735</name>
</gene>
<proteinExistence type="inferred from homology"/>
<evidence type="ECO:0000259" key="6">
    <source>
        <dbReference type="Pfam" id="PF07980"/>
    </source>
</evidence>
<keyword evidence="4" id="KW-0472">Membrane</keyword>
<dbReference type="AlphaFoldDB" id="A0AAJ5WRN5"/>
<reference evidence="8" key="1">
    <citation type="submission" date="2023-03" db="EMBL/GenBank/DDBJ databases">
        <title>Andean soil-derived lignocellulolytic bacterial consortium as a source of novel taxa and putative plastic-active enzymes.</title>
        <authorList>
            <person name="Diaz-Garcia L."/>
            <person name="Chuvochina M."/>
            <person name="Feuerriegel G."/>
            <person name="Bunk B."/>
            <person name="Sproer C."/>
            <person name="Streit W.R."/>
            <person name="Rodriguez L.M."/>
            <person name="Overmann J."/>
            <person name="Jimenez D.J."/>
        </authorList>
    </citation>
    <scope>NUCLEOTIDE SEQUENCE</scope>
    <source>
        <strain evidence="8">MAG 7</strain>
    </source>
</reference>
<keyword evidence="5" id="KW-0998">Cell outer membrane</keyword>
<dbReference type="Gene3D" id="1.25.40.390">
    <property type="match status" value="1"/>
</dbReference>
<dbReference type="InterPro" id="IPR033985">
    <property type="entry name" value="SusD-like_N"/>
</dbReference>
<evidence type="ECO:0000256" key="3">
    <source>
        <dbReference type="ARBA" id="ARBA00022729"/>
    </source>
</evidence>
<comment type="subcellular location">
    <subcellularLocation>
        <location evidence="1">Cell outer membrane</location>
    </subcellularLocation>
</comment>
<sequence>MNYKIILTAILLSTSIAGCTKLDLQPLSKASTETWFENGEQVEMALNTLYLHQFWPMFKTDWSETAIMALDEASDDWMNRTTLTIFTNGTLSGDNSTFLRNSWVYSYRAISRANTILQNIDKVKGKVSEELYNQYMADARFVRACMYARLVSRFGDVIYYEDEPTLEESYEMVRTDKNIVLQKVYEDFDFASQYLPESYTGRAVQRATKGAAFGMKARTALFFQNYPVAEEAARNCMKLGKYSLYADFGELFLSTTKNSVETVFGIPRAIENNSAIHPNGVRPYLSRNVAAPSTTAQPSWDLFLSYLCTDGKTVDVSPLYNPREPFKNRDPRLTYTIVEFNTNYFGYNYTPHPDSALCWNYDKNQKVTNNDSKASDQYASYNGLMLRKGIDKDWVDDYYASNDKIIVRYADVLLMFAEARIEQNKIDDSVLTAMNQVRARAYKANYATGTYPRITDMDQTSLRRMLRIERRMEFAFEGLRYDDIIRWKIAEIVMNRPNYGLPTSVANCKKLVTDKLWFFGGTPTIDENGCPDFSTMANISRYRVLSQRVFDPTKHYLWPLPSTELNVNPKLTNNPNY</sequence>
<evidence type="ECO:0000256" key="2">
    <source>
        <dbReference type="ARBA" id="ARBA00006275"/>
    </source>
</evidence>
<dbReference type="PROSITE" id="PS51257">
    <property type="entry name" value="PROKAR_LIPOPROTEIN"/>
    <property type="match status" value="1"/>
</dbReference>
<evidence type="ECO:0000259" key="7">
    <source>
        <dbReference type="Pfam" id="PF14322"/>
    </source>
</evidence>
<evidence type="ECO:0000313" key="8">
    <source>
        <dbReference type="EMBL" id="WEK35515.1"/>
    </source>
</evidence>
<dbReference type="EMBL" id="CP119311">
    <property type="protein sequence ID" value="WEK35515.1"/>
    <property type="molecule type" value="Genomic_DNA"/>
</dbReference>
<feature type="domain" description="RagB/SusD" evidence="6">
    <location>
        <begin position="292"/>
        <end position="577"/>
    </location>
</feature>
<dbReference type="InterPro" id="IPR011990">
    <property type="entry name" value="TPR-like_helical_dom_sf"/>
</dbReference>
<evidence type="ECO:0000256" key="1">
    <source>
        <dbReference type="ARBA" id="ARBA00004442"/>
    </source>
</evidence>
<dbReference type="Pfam" id="PF14322">
    <property type="entry name" value="SusD-like_3"/>
    <property type="match status" value="1"/>
</dbReference>